<feature type="signal peptide" evidence="1">
    <location>
        <begin position="1"/>
        <end position="20"/>
    </location>
</feature>
<protein>
    <submittedName>
        <fullName evidence="2">Uncharacterized protein</fullName>
    </submittedName>
</protein>
<feature type="chain" id="PRO_5008398574" evidence="1">
    <location>
        <begin position="21"/>
        <end position="103"/>
    </location>
</feature>
<dbReference type="EnsemblMetazoa" id="GAUT006514-RA">
    <property type="protein sequence ID" value="GAUT006514-PA"/>
    <property type="gene ID" value="GAUT006514"/>
</dbReference>
<keyword evidence="3" id="KW-1185">Reference proteome</keyword>
<dbReference type="Proteomes" id="UP000078200">
    <property type="component" value="Unassembled WGS sequence"/>
</dbReference>
<evidence type="ECO:0000256" key="1">
    <source>
        <dbReference type="SAM" id="SignalP"/>
    </source>
</evidence>
<organism evidence="2 3">
    <name type="scientific">Glossina austeni</name>
    <name type="common">Savannah tsetse fly</name>
    <dbReference type="NCBI Taxonomy" id="7395"/>
    <lineage>
        <taxon>Eukaryota</taxon>
        <taxon>Metazoa</taxon>
        <taxon>Ecdysozoa</taxon>
        <taxon>Arthropoda</taxon>
        <taxon>Hexapoda</taxon>
        <taxon>Insecta</taxon>
        <taxon>Pterygota</taxon>
        <taxon>Neoptera</taxon>
        <taxon>Endopterygota</taxon>
        <taxon>Diptera</taxon>
        <taxon>Brachycera</taxon>
        <taxon>Muscomorpha</taxon>
        <taxon>Hippoboscoidea</taxon>
        <taxon>Glossinidae</taxon>
        <taxon>Glossina</taxon>
    </lineage>
</organism>
<evidence type="ECO:0000313" key="3">
    <source>
        <dbReference type="Proteomes" id="UP000078200"/>
    </source>
</evidence>
<reference evidence="2" key="1">
    <citation type="submission" date="2020-05" db="UniProtKB">
        <authorList>
            <consortium name="EnsemblMetazoa"/>
        </authorList>
    </citation>
    <scope>IDENTIFICATION</scope>
    <source>
        <strain evidence="2">TTRI</strain>
    </source>
</reference>
<proteinExistence type="predicted"/>
<sequence>MCRFTIALLSVSCFMAHVCGGFVETHHLVDKPVVARVGAIVHSDPSHVSQQSISQVHSKAVIHPALSPAVTTRVRTSTMPVIRAYDSLAQTYSVPLFNSAGHR</sequence>
<accession>A0A1A9UJ31</accession>
<dbReference type="InterPro" id="IPR007614">
    <property type="entry name" value="Retinin_C"/>
</dbReference>
<dbReference type="Pfam" id="PF04527">
    <property type="entry name" value="Retinin_C"/>
    <property type="match status" value="1"/>
</dbReference>
<evidence type="ECO:0000313" key="2">
    <source>
        <dbReference type="EnsemblMetazoa" id="GAUT006514-PA"/>
    </source>
</evidence>
<name>A0A1A9UJ31_GLOAU</name>
<dbReference type="AlphaFoldDB" id="A0A1A9UJ31"/>
<keyword evidence="1" id="KW-0732">Signal</keyword>
<dbReference type="VEuPathDB" id="VectorBase:GAUT006514"/>